<dbReference type="EMBL" id="JAMQBK010000096">
    <property type="protein sequence ID" value="MCM2374697.1"/>
    <property type="molecule type" value="Genomic_DNA"/>
</dbReference>
<sequence>MEPASQHRAEIITVLNLKGGVGKTHTSWLLAGVCEERGLKCLCIDLDAQRNLTRNLIEGASPVPGIEMLFHPGSDSDAEQLIRRSRFEHIDLIPASYAVAPFDLSNQDQWESVDSQRSLHDALDPLRDRYDFILCDCPPRLSLVSFASLVASDHCLIPLEAADWGAQGVTQVTEAVHYVQKRENARLHLLGYLISRFKTARSYQHSYLTELRKHFGEFAFDIVVSDLAGFEKSVTHAHPVNLRKPHSREAKIARRLFDEVCERIGKNADSRSGNRQSNVSEIVSTAV</sequence>
<evidence type="ECO:0000313" key="4">
    <source>
        <dbReference type="Proteomes" id="UP001202961"/>
    </source>
</evidence>
<dbReference type="InterPro" id="IPR025669">
    <property type="entry name" value="AAA_dom"/>
</dbReference>
<name>A0ABT0UCH2_9BACT</name>
<dbReference type="RefSeq" id="WP_250932732.1">
    <property type="nucleotide sequence ID" value="NZ_JAMQBK010000096.1"/>
</dbReference>
<feature type="compositionally biased region" description="Polar residues" evidence="1">
    <location>
        <begin position="270"/>
        <end position="287"/>
    </location>
</feature>
<organism evidence="3 4">
    <name type="scientific">Aporhodopirellula aestuarii</name>
    <dbReference type="NCBI Taxonomy" id="2950107"/>
    <lineage>
        <taxon>Bacteria</taxon>
        <taxon>Pseudomonadati</taxon>
        <taxon>Planctomycetota</taxon>
        <taxon>Planctomycetia</taxon>
        <taxon>Pirellulales</taxon>
        <taxon>Pirellulaceae</taxon>
        <taxon>Aporhodopirellula</taxon>
    </lineage>
</organism>
<gene>
    <name evidence="3" type="ORF">NB063_29085</name>
</gene>
<dbReference type="Gene3D" id="3.40.50.300">
    <property type="entry name" value="P-loop containing nucleotide triphosphate hydrolases"/>
    <property type="match status" value="1"/>
</dbReference>
<dbReference type="CDD" id="cd02042">
    <property type="entry name" value="ParAB_family"/>
    <property type="match status" value="1"/>
</dbReference>
<dbReference type="InterPro" id="IPR027417">
    <property type="entry name" value="P-loop_NTPase"/>
</dbReference>
<proteinExistence type="predicted"/>
<dbReference type="Proteomes" id="UP001202961">
    <property type="component" value="Unassembled WGS sequence"/>
</dbReference>
<dbReference type="Pfam" id="PF13614">
    <property type="entry name" value="AAA_31"/>
    <property type="match status" value="1"/>
</dbReference>
<dbReference type="InterPro" id="IPR050678">
    <property type="entry name" value="DNA_Partitioning_ATPase"/>
</dbReference>
<feature type="region of interest" description="Disordered" evidence="1">
    <location>
        <begin position="267"/>
        <end position="287"/>
    </location>
</feature>
<reference evidence="3 4" key="1">
    <citation type="journal article" date="2022" name="Syst. Appl. Microbiol.">
        <title>Rhodopirellula aestuarii sp. nov., a novel member of the genus Rhodopirellula isolated from brackish sediments collected in the Tagus River estuary, Portugal.</title>
        <authorList>
            <person name="Vitorino I.R."/>
            <person name="Klimek D."/>
            <person name="Calusinska M."/>
            <person name="Lobo-da-Cunha A."/>
            <person name="Vasconcelos V."/>
            <person name="Lage O.M."/>
        </authorList>
    </citation>
    <scope>NUCLEOTIDE SEQUENCE [LARGE SCALE GENOMIC DNA]</scope>
    <source>
        <strain evidence="3 4">ICT_H3.1</strain>
    </source>
</reference>
<evidence type="ECO:0000313" key="3">
    <source>
        <dbReference type="EMBL" id="MCM2374697.1"/>
    </source>
</evidence>
<feature type="domain" description="AAA" evidence="2">
    <location>
        <begin position="10"/>
        <end position="188"/>
    </location>
</feature>
<evidence type="ECO:0000259" key="2">
    <source>
        <dbReference type="Pfam" id="PF13614"/>
    </source>
</evidence>
<dbReference type="SUPFAM" id="SSF52540">
    <property type="entry name" value="P-loop containing nucleoside triphosphate hydrolases"/>
    <property type="match status" value="1"/>
</dbReference>
<keyword evidence="4" id="KW-1185">Reference proteome</keyword>
<comment type="caution">
    <text evidence="3">The sequence shown here is derived from an EMBL/GenBank/DDBJ whole genome shotgun (WGS) entry which is preliminary data.</text>
</comment>
<protein>
    <submittedName>
        <fullName evidence="3">ParA family protein</fullName>
    </submittedName>
</protein>
<dbReference type="PANTHER" id="PTHR13696">
    <property type="entry name" value="P-LOOP CONTAINING NUCLEOSIDE TRIPHOSPHATE HYDROLASE"/>
    <property type="match status" value="1"/>
</dbReference>
<dbReference type="PANTHER" id="PTHR13696:SF52">
    <property type="entry name" value="PARA FAMILY PROTEIN CT_582"/>
    <property type="match status" value="1"/>
</dbReference>
<accession>A0ABT0UCH2</accession>
<evidence type="ECO:0000256" key="1">
    <source>
        <dbReference type="SAM" id="MobiDB-lite"/>
    </source>
</evidence>